<protein>
    <submittedName>
        <fullName evidence="3">Uncharacterized protein</fullName>
    </submittedName>
</protein>
<feature type="region of interest" description="Disordered" evidence="1">
    <location>
        <begin position="1605"/>
        <end position="1631"/>
    </location>
</feature>
<dbReference type="PANTHER" id="PTHR32305">
    <property type="match status" value="1"/>
</dbReference>
<dbReference type="InterPro" id="IPR006530">
    <property type="entry name" value="YD"/>
</dbReference>
<gene>
    <name evidence="3" type="ORF">GCM10009765_82670</name>
</gene>
<dbReference type="PROSITE" id="PS50818">
    <property type="entry name" value="INTEIN_C_TER"/>
    <property type="match status" value="1"/>
</dbReference>
<dbReference type="EMBL" id="BAAANY010000051">
    <property type="protein sequence ID" value="GAA1722101.1"/>
    <property type="molecule type" value="Genomic_DNA"/>
</dbReference>
<feature type="region of interest" description="Disordered" evidence="1">
    <location>
        <begin position="1849"/>
        <end position="1912"/>
    </location>
</feature>
<dbReference type="Pfam" id="PF07591">
    <property type="entry name" value="PT-HINT"/>
    <property type="match status" value="1"/>
</dbReference>
<dbReference type="NCBIfam" id="TIGR03696">
    <property type="entry name" value="Rhs_assc_core"/>
    <property type="match status" value="1"/>
</dbReference>
<feature type="region of interest" description="Disordered" evidence="1">
    <location>
        <begin position="812"/>
        <end position="840"/>
    </location>
</feature>
<name>A0ABN2JBU9_9ACTN</name>
<feature type="compositionally biased region" description="Gly residues" evidence="1">
    <location>
        <begin position="1886"/>
        <end position="1899"/>
    </location>
</feature>
<dbReference type="Gene3D" id="2.170.16.10">
    <property type="entry name" value="Hedgehog/Intein (Hint) domain"/>
    <property type="match status" value="1"/>
</dbReference>
<keyword evidence="4" id="KW-1185">Reference proteome</keyword>
<reference evidence="3 4" key="1">
    <citation type="journal article" date="2019" name="Int. J. Syst. Evol. Microbiol.">
        <title>The Global Catalogue of Microorganisms (GCM) 10K type strain sequencing project: providing services to taxonomists for standard genome sequencing and annotation.</title>
        <authorList>
            <consortium name="The Broad Institute Genomics Platform"/>
            <consortium name="The Broad Institute Genome Sequencing Center for Infectious Disease"/>
            <person name="Wu L."/>
            <person name="Ma J."/>
        </authorList>
    </citation>
    <scope>NUCLEOTIDE SEQUENCE [LARGE SCALE GENOMIC DNA]</scope>
    <source>
        <strain evidence="3 4">JCM 14718</strain>
    </source>
</reference>
<organism evidence="3 4">
    <name type="scientific">Fodinicola feengrottensis</name>
    <dbReference type="NCBI Taxonomy" id="435914"/>
    <lineage>
        <taxon>Bacteria</taxon>
        <taxon>Bacillati</taxon>
        <taxon>Actinomycetota</taxon>
        <taxon>Actinomycetes</taxon>
        <taxon>Mycobacteriales</taxon>
        <taxon>Fodinicola</taxon>
    </lineage>
</organism>
<proteinExistence type="predicted"/>
<dbReference type="SUPFAM" id="SSF51294">
    <property type="entry name" value="Hedgehog/intein (Hint) domain"/>
    <property type="match status" value="1"/>
</dbReference>
<feature type="signal peptide" evidence="2">
    <location>
        <begin position="1"/>
        <end position="37"/>
    </location>
</feature>
<feature type="compositionally biased region" description="Polar residues" evidence="1">
    <location>
        <begin position="1849"/>
        <end position="1867"/>
    </location>
</feature>
<keyword evidence="2" id="KW-0732">Signal</keyword>
<evidence type="ECO:0000313" key="4">
    <source>
        <dbReference type="Proteomes" id="UP001500618"/>
    </source>
</evidence>
<dbReference type="InterPro" id="IPR050708">
    <property type="entry name" value="T6SS_VgrG/RHS"/>
</dbReference>
<dbReference type="InterPro" id="IPR030934">
    <property type="entry name" value="Intein_C"/>
</dbReference>
<dbReference type="Proteomes" id="UP001500618">
    <property type="component" value="Unassembled WGS sequence"/>
</dbReference>
<dbReference type="InterPro" id="IPR022385">
    <property type="entry name" value="Rhs_assc_core"/>
</dbReference>
<evidence type="ECO:0000313" key="3">
    <source>
        <dbReference type="EMBL" id="GAA1722101.1"/>
    </source>
</evidence>
<dbReference type="NCBIfam" id="TIGR01443">
    <property type="entry name" value="intein_Cterm"/>
    <property type="match status" value="1"/>
</dbReference>
<feature type="chain" id="PRO_5046258827" evidence="2">
    <location>
        <begin position="38"/>
        <end position="2337"/>
    </location>
</feature>
<dbReference type="PANTHER" id="PTHR32305:SF17">
    <property type="entry name" value="TRNA NUCLEASE WAPA"/>
    <property type="match status" value="1"/>
</dbReference>
<dbReference type="CDD" id="cd00081">
    <property type="entry name" value="Hint"/>
    <property type="match status" value="1"/>
</dbReference>
<accession>A0ABN2JBU9</accession>
<dbReference type="InterPro" id="IPR036844">
    <property type="entry name" value="Hint_dom_sf"/>
</dbReference>
<dbReference type="Gene3D" id="2.180.10.10">
    <property type="entry name" value="RHS repeat-associated core"/>
    <property type="match status" value="2"/>
</dbReference>
<comment type="caution">
    <text evidence="3">The sequence shown here is derived from an EMBL/GenBank/DDBJ whole genome shotgun (WGS) entry which is preliminary data.</text>
</comment>
<sequence length="2337" mass="243530">MSVFTRRKAGILRAVTAGTVAAAVVAAMLTGTESAAAADGYQPLKPRQYNQVPTENAPPVAQKPDPGAVHDLKTPKTSAWPSPAIATMSVGAPASGTSVKAPAASGTATGSVGSLPVSVNAVPATGAASAKVAAATKVSVEVVNTAGTALANTPAVLLRVVRADGGTSPGNIDFSVNYSAFRNAYGADFGNRLRLLKLPDCALTTPGSGTCAGTPVPSTNLTSGWVRATVVAAGQPSTATGAAAPTGALYALAAGASGGSGSFSATSLSPSGSWEGGGPSGDFTWSYPLRTPPSLGGPTPSLSLSYSAQSVDGRTAATNNQPSWVGEGFDMWSGYIERSYRSCGEDMRTTSNNKTKTGDECWVTDNATMTLNGKTVELIKADSGDAWHPRQDDGSRIQHLTDTSLGNGDNDGEYWKVTTPNGTQYWFGRNRIPGWTSGARQTNSVWTAPVFGNDAGEPCNKPTFDASYCDQAWRWNLDYVVDPHGNSMSYWYTKELNNYGRDLTSTAVSQYVRGGTLDEIHYGTREGITSGPGSNLGVPPMQVTFANADRCVAGKDCSAKTPTSWPDVPWDQSCTSTTSCTQTGPTFFTQKRLSTITTQVLSGTALRNVERWTLNQSYRDPGDSTRAGLWLAGISHVGLDVPAGQPATTLPDVTFDGVQMSNRVDTPTDQRPAMNWWRISSISTETGGKIGVAYAPAECVAGTHMPSSADSNTMRCYPVRWTPDGYTDPITDWFHKYVVSQVTETDQVGASPDKVTSYEYDGGGAWHYTDDNGVITTQDKTWSVWRGYGRVKVTEGTGADATTGETLYFRGMNSDKTSSGSKNVQLTDSQGGTWPDSDPFSGMARETISKNGTAEVSGTITDPWASAPTGSRTINGDTVVSRYVAPGSIHKRTDLDGGRGLMRNTVTNTYDAYGMQTQVNDTGDEAKTGDEKCAVTTYARNTTAWLMSYVSRMQTTALPCGQTATTADQVLGDGRTSFDGQVWGVAPTKGDTTLVESLSDWNNGTPTYLTASKSAYDLYGRVSDSWDIRGNHSQTTYTPASGGPLTTTVSTGPLGWKTTVDYDPATGSMVDQVDPNNKRTDLAYDGLGRLTAVWLPGQDKSAEAANTLYSYTVRTSGVNTVTTSTLNSNGGRIATYSIYDGLLRPRQTQATAAGTKYGRLISDTFYDTAGRVVKENAVYPATGAAGPDLATYTDNNLIPNQTATSYDGAGRPTVSAVSSLGKELWRTATAYGGDHTDVTPPAGGTPTSTYTDIYDRTTELRQFHGPTPTGAYDSTKYTYNTRNQPLTVTAPDNTVRTFGYNFLGQQISLQDPDRGTSTTTYNTAGDVLTTTDARKHTLAFTYDQIGRKSAEFDGSTSGTKLADWTYDTLMKGQPTGTTRYSGGNAYKTAVTGYDDGYRPTGTAISIPSSDTTLGALAGTYTFGSSYTIDGKLGGNTEPAAGGLPAESLTYGYDDLGEPTTLKSDQVSYVAGTQYSDFGEPSVYTMATGDTKPVTQIGLTYDVGTHRIVDTLLSRETGSPSQTISDTRYSYDLAGNMTKIAETPTKDGDVGAPTADTQCFSYDYVQRMTQAWTPSAGACSDSPSASTVGGVSPYWQSFAYDTSGNRLTKTDHDVTSSPALRKLTGEAGTGGDSTTTYHYPTSGVQPHAVASATVVDADGSTTNGYTYDPDGSMLTRPGGQQLSWDAEGKLASETDSGLTSSYVYSTDGTPLISREPSGTTLYLPGEELRLNATSKTVSGTRFYTDGGSATLAQRTAAGVTWLMPDWQGTTNTTVGTDAAQTVSERRQTPFGETRGTKQSWVNQHGFVGGTVQSSGLEQVGARDYDSTLGAFISADSVVSIGDPQQLQGYSYAQSSPVTSSDPSGNMTEEASGGCEQYCRQIGPPAGPSGGGGGGGGGGGRPPTTNASGSNHGDDGGWLGWLGHKASDAWNGSANWIDDHKAVIAGIAVGVAVGLACEAATAGAGSIGCAALAGAAGSMTQYAIETKVEGKGSFSWGGLAMAGATGAAVGALTAGLGSAFAGAGAKAAAGEIADGAAAAGARAATAGARGAATSAERTAVGAGSRAAARAATDDAGDGAVSSAGRTVAKEACPNSFVAATMVLLAGGALVPIAQIHVGDKVQTTDPSTGQNSVQTVTATMKTLTDTDFADVTIKDSHGHVQTITSTQGHPYWDATRHAFVQAAWLAPGDKLLQPDGATSTVEKISNSTGRAPTYNLTIGDTHTYYVASSSSSILVHNCPDISRALFRFGKGPETTNGLQADAARAVQHDFPHGISTMSKLPGRIAASGEYRSATVGELRDAGFQVEKTGSNPYHYTVHLPESITDDVTGALNAVFGDDS</sequence>
<evidence type="ECO:0000256" key="2">
    <source>
        <dbReference type="SAM" id="SignalP"/>
    </source>
</evidence>
<feature type="compositionally biased region" description="Polar residues" evidence="1">
    <location>
        <begin position="814"/>
        <end position="832"/>
    </location>
</feature>
<dbReference type="NCBIfam" id="TIGR01643">
    <property type="entry name" value="YD_repeat_2x"/>
    <property type="match status" value="2"/>
</dbReference>
<feature type="region of interest" description="Disordered" evidence="1">
    <location>
        <begin position="852"/>
        <end position="873"/>
    </location>
</feature>
<evidence type="ECO:0000256" key="1">
    <source>
        <dbReference type="SAM" id="MobiDB-lite"/>
    </source>
</evidence>